<protein>
    <submittedName>
        <fullName evidence="1">Uncharacterized protein</fullName>
    </submittedName>
</protein>
<name>A0A1B7WWZ8_APHFL</name>
<dbReference type="EMBL" id="LJOW01000140">
    <property type="protein sequence ID" value="OBQ41656.1"/>
    <property type="molecule type" value="Genomic_DNA"/>
</dbReference>
<sequence>MNANVFSQDYNPDEDGYITVTTEKGVNDIAAKVFPGENVTRFKEIVDLNPDEYGEDYFGKAELKLDQKPKRIKIPFEREILKFARPLFDKTSTKISGAKDLLVKLDSIPALRGFSREAIESLTTATSDLYSPSLLSDTAGIYEDQELPRLIPWLLSGKQ</sequence>
<evidence type="ECO:0000313" key="2">
    <source>
        <dbReference type="Proteomes" id="UP000092093"/>
    </source>
</evidence>
<dbReference type="AlphaFoldDB" id="A0A1B7WWZ8"/>
<reference evidence="1 2" key="1">
    <citation type="submission" date="2015-09" db="EMBL/GenBank/DDBJ databases">
        <title>Aphanizomenon flos-aquae WA102.</title>
        <authorList>
            <person name="Driscoll C."/>
        </authorList>
    </citation>
    <scope>NUCLEOTIDE SEQUENCE [LARGE SCALE GENOMIC DNA]</scope>
    <source>
        <strain evidence="1">WA102</strain>
    </source>
</reference>
<comment type="caution">
    <text evidence="1">The sequence shown here is derived from an EMBL/GenBank/DDBJ whole genome shotgun (WGS) entry which is preliminary data.</text>
</comment>
<evidence type="ECO:0000313" key="1">
    <source>
        <dbReference type="EMBL" id="OBQ41656.1"/>
    </source>
</evidence>
<gene>
    <name evidence="1" type="ORF">AN484_20490</name>
</gene>
<accession>A0A1B7WWZ8</accession>
<organism evidence="1 2">
    <name type="scientific">Aphanizomenon flos-aquae WA102</name>
    <dbReference type="NCBI Taxonomy" id="1710896"/>
    <lineage>
        <taxon>Bacteria</taxon>
        <taxon>Bacillati</taxon>
        <taxon>Cyanobacteriota</taxon>
        <taxon>Cyanophyceae</taxon>
        <taxon>Nostocales</taxon>
        <taxon>Aphanizomenonaceae</taxon>
        <taxon>Aphanizomenon</taxon>
    </lineage>
</organism>
<proteinExistence type="predicted"/>
<dbReference type="Proteomes" id="UP000092093">
    <property type="component" value="Unassembled WGS sequence"/>
</dbReference>